<evidence type="ECO:0000256" key="10">
    <source>
        <dbReference type="ARBA" id="ARBA00023239"/>
    </source>
</evidence>
<keyword evidence="4" id="KW-0004">4Fe-4S</keyword>
<comment type="similarity">
    <text evidence="3">Belongs to the radical SAM superfamily. NifB family.</text>
</comment>
<keyword evidence="7" id="KW-0408">Iron</keyword>
<evidence type="ECO:0000256" key="8">
    <source>
        <dbReference type="ARBA" id="ARBA00023014"/>
    </source>
</evidence>
<proteinExistence type="inferred from homology"/>
<sequence>MEEYPRYLTPDSETFDPVELAERTRKIVCRGDERKYTRFYATGVYGGIATGYTCGCCLRCVFCWVDRSRDFPEKLGSFYSPREAFERLSEAARSYGTRKLRISGAEPTLCKDHLIGLLDRVEDSEFGPFILETNGIPFGVDEDYVEKISEFDKPHVRVSLKAGTPEAFSRKTGAKPQFFEIPFKAIRNLLKHGVSFHVAGMMDDPRIVTSRERSELARRLKEIHPKLLRYFEGEVVDPYESTIKRLKASGFSLSWPLKESYPPLWKEYE</sequence>
<dbReference type="GO" id="GO:0051539">
    <property type="term" value="F:4 iron, 4 sulfur cluster binding"/>
    <property type="evidence" value="ECO:0007669"/>
    <property type="project" value="UniProtKB-KW"/>
</dbReference>
<evidence type="ECO:0000256" key="6">
    <source>
        <dbReference type="ARBA" id="ARBA00022723"/>
    </source>
</evidence>
<comment type="cofactor">
    <cofactor evidence="1">
        <name>[4Fe-4S] cluster</name>
        <dbReference type="ChEBI" id="CHEBI:49883"/>
    </cofactor>
</comment>
<dbReference type="AlphaFoldDB" id="A0A133VNV4"/>
<dbReference type="CDD" id="cd01335">
    <property type="entry name" value="Radical_SAM"/>
    <property type="match status" value="1"/>
</dbReference>
<feature type="domain" description="Radical SAM core" evidence="11">
    <location>
        <begin position="38"/>
        <end position="269"/>
    </location>
</feature>
<evidence type="ECO:0000259" key="11">
    <source>
        <dbReference type="PROSITE" id="PS51918"/>
    </source>
</evidence>
<dbReference type="SFLD" id="SFLDS00029">
    <property type="entry name" value="Radical_SAM"/>
    <property type="match status" value="1"/>
</dbReference>
<evidence type="ECO:0000256" key="3">
    <source>
        <dbReference type="ARBA" id="ARBA00006804"/>
    </source>
</evidence>
<evidence type="ECO:0000256" key="4">
    <source>
        <dbReference type="ARBA" id="ARBA00022485"/>
    </source>
</evidence>
<dbReference type="Pfam" id="PF04055">
    <property type="entry name" value="Radical_SAM"/>
    <property type="match status" value="1"/>
</dbReference>
<accession>A0A133VNV4</accession>
<dbReference type="Gene3D" id="3.20.20.70">
    <property type="entry name" value="Aldolase class I"/>
    <property type="match status" value="1"/>
</dbReference>
<dbReference type="InterPro" id="IPR007197">
    <property type="entry name" value="rSAM"/>
</dbReference>
<name>A0A133VNV4_9EURY</name>
<evidence type="ECO:0000313" key="13">
    <source>
        <dbReference type="Proteomes" id="UP000070256"/>
    </source>
</evidence>
<dbReference type="SUPFAM" id="SSF102114">
    <property type="entry name" value="Radical SAM enzymes"/>
    <property type="match status" value="1"/>
</dbReference>
<dbReference type="InterPro" id="IPR013785">
    <property type="entry name" value="Aldolase_TIM"/>
</dbReference>
<evidence type="ECO:0000256" key="2">
    <source>
        <dbReference type="ARBA" id="ARBA00005155"/>
    </source>
</evidence>
<keyword evidence="8" id="KW-0411">Iron-sulfur</keyword>
<evidence type="ECO:0000256" key="5">
    <source>
        <dbReference type="ARBA" id="ARBA00022691"/>
    </source>
</evidence>
<dbReference type="InterPro" id="IPR058240">
    <property type="entry name" value="rSAM_sf"/>
</dbReference>
<keyword evidence="9" id="KW-0535">Nitrogen fixation</keyword>
<protein>
    <recommendedName>
        <fullName evidence="11">Radical SAM core domain-containing protein</fullName>
    </recommendedName>
</protein>
<evidence type="ECO:0000256" key="9">
    <source>
        <dbReference type="ARBA" id="ARBA00023231"/>
    </source>
</evidence>
<dbReference type="GO" id="GO:0046872">
    <property type="term" value="F:metal ion binding"/>
    <property type="evidence" value="ECO:0007669"/>
    <property type="project" value="UniProtKB-KW"/>
</dbReference>
<evidence type="ECO:0000256" key="1">
    <source>
        <dbReference type="ARBA" id="ARBA00001966"/>
    </source>
</evidence>
<gene>
    <name evidence="12" type="ORF">AKJ58_00920</name>
</gene>
<dbReference type="GO" id="GO:0016829">
    <property type="term" value="F:lyase activity"/>
    <property type="evidence" value="ECO:0007669"/>
    <property type="project" value="UniProtKB-KW"/>
</dbReference>
<dbReference type="PROSITE" id="PS51918">
    <property type="entry name" value="RADICAL_SAM"/>
    <property type="match status" value="1"/>
</dbReference>
<evidence type="ECO:0000313" key="12">
    <source>
        <dbReference type="EMBL" id="KXB08097.1"/>
    </source>
</evidence>
<evidence type="ECO:0000256" key="7">
    <source>
        <dbReference type="ARBA" id="ARBA00023004"/>
    </source>
</evidence>
<keyword evidence="6" id="KW-0479">Metal-binding</keyword>
<keyword evidence="5" id="KW-0949">S-adenosyl-L-methionine</keyword>
<keyword evidence="10" id="KW-0456">Lyase</keyword>
<dbReference type="PANTHER" id="PTHR43787:SF13">
    <property type="entry name" value="FEMO COFACTOR BIOSYNTHESIS PROTEIN NIFB"/>
    <property type="match status" value="1"/>
</dbReference>
<organism evidence="12 13">
    <name type="scientific">candidate division MSBL1 archaeon SCGC-AAA385D11</name>
    <dbReference type="NCBI Taxonomy" id="1698286"/>
    <lineage>
        <taxon>Archaea</taxon>
        <taxon>Methanobacteriati</taxon>
        <taxon>Methanobacteriota</taxon>
        <taxon>candidate division MSBL1</taxon>
    </lineage>
</organism>
<comment type="caution">
    <text evidence="12">The sequence shown here is derived from an EMBL/GenBank/DDBJ whole genome shotgun (WGS) entry which is preliminary data.</text>
</comment>
<dbReference type="PANTHER" id="PTHR43787">
    <property type="entry name" value="FEMO COFACTOR BIOSYNTHESIS PROTEIN NIFB-RELATED"/>
    <property type="match status" value="1"/>
</dbReference>
<comment type="pathway">
    <text evidence="2">Cofactor biosynthesis; Fe-Mo cofactor biosynthesis.</text>
</comment>
<dbReference type="EMBL" id="LHYK01000012">
    <property type="protein sequence ID" value="KXB08097.1"/>
    <property type="molecule type" value="Genomic_DNA"/>
</dbReference>
<dbReference type="Proteomes" id="UP000070256">
    <property type="component" value="Unassembled WGS sequence"/>
</dbReference>
<keyword evidence="13" id="KW-1185">Reference proteome</keyword>
<reference evidence="12 13" key="1">
    <citation type="journal article" date="2016" name="Sci. Rep.">
        <title>Metabolic traits of an uncultured archaeal lineage -MSBL1- from brine pools of the Red Sea.</title>
        <authorList>
            <person name="Mwirichia R."/>
            <person name="Alam I."/>
            <person name="Rashid M."/>
            <person name="Vinu M."/>
            <person name="Ba-Alawi W."/>
            <person name="Anthony Kamau A."/>
            <person name="Kamanda Ngugi D."/>
            <person name="Goker M."/>
            <person name="Klenk H.P."/>
            <person name="Bajic V."/>
            <person name="Stingl U."/>
        </authorList>
    </citation>
    <scope>NUCLEOTIDE SEQUENCE [LARGE SCALE GENOMIC DNA]</scope>
    <source>
        <strain evidence="12">SCGC-AAA385D11</strain>
    </source>
</reference>